<dbReference type="EMBL" id="KN846954">
    <property type="protein sequence ID" value="KIV77222.1"/>
    <property type="molecule type" value="Genomic_DNA"/>
</dbReference>
<evidence type="ECO:0000256" key="1">
    <source>
        <dbReference type="SAM" id="MobiDB-lite"/>
    </source>
</evidence>
<organism evidence="2 3">
    <name type="scientific">Exophiala sideris</name>
    <dbReference type="NCBI Taxonomy" id="1016849"/>
    <lineage>
        <taxon>Eukaryota</taxon>
        <taxon>Fungi</taxon>
        <taxon>Dikarya</taxon>
        <taxon>Ascomycota</taxon>
        <taxon>Pezizomycotina</taxon>
        <taxon>Eurotiomycetes</taxon>
        <taxon>Chaetothyriomycetidae</taxon>
        <taxon>Chaetothyriales</taxon>
        <taxon>Herpotrichiellaceae</taxon>
        <taxon>Exophiala</taxon>
    </lineage>
</organism>
<feature type="compositionally biased region" description="Polar residues" evidence="1">
    <location>
        <begin position="160"/>
        <end position="172"/>
    </location>
</feature>
<evidence type="ECO:0000313" key="2">
    <source>
        <dbReference type="EMBL" id="KIV77222.1"/>
    </source>
</evidence>
<dbReference type="HOGENOM" id="CLU_486583_0_0_1"/>
<sequence>MSSSQGSQRGTVADRIRAFQDVQLQESKAPAFSLAPRVLTQAKESGVYAGHGRREIPSFAPPAGRVSRDGNEGFRADGRPPVGSVFSKRPVLEKKDAPKALPVRPVTSMGNAPYAQTKHGERTENSDADQFHRRRRSAEHVADPIEEIATARARLRTVAGQGTANENQSQERAPTLAELNHMLDDAIGNTSTQPPALCDENTDTFSPTSALGSRPHTSYTDRRQSQSRGRESGRSIDSLRPRSSEDSDRVHYDQAPAKATGQTTSRNKDHDVSPESRQARKSLDIEPAQGFPPPAGPVQKAGAISPVKQRAAIFESLNKKPKEYDEAHDHLHQGHETPQTDQDMDIGKKKMHKIKFGETVEERSGTPLIPLTLPAMVKDQQESAKEALVPEEEQSHGAHAKDPGDKDVEQDTQRKPSFGWPFKWGIFSKTPPASTQQADHSDEAKQEIPRQTKPGVVKSRVHDLMQAANEKEDAEKRRRHAEYERISRWRNRGPPFVKEYVLREDKVNLGGLKPSQFPPLQVPIDEEAEDVKSTTGPNDAMSEPKTPLQRAMTEKQVLPPPSEYDPPSGMSSPTRSVPRTPVRGRPRKLGHRLSIGEQFGIEQQFKLSPGPSRSASRNGKAGVKVEVEVRDSPEREGRERGEKIVIIRADVEAHEIEG</sequence>
<evidence type="ECO:0000313" key="3">
    <source>
        <dbReference type="Proteomes" id="UP000053599"/>
    </source>
</evidence>
<gene>
    <name evidence="2" type="ORF">PV11_09037</name>
</gene>
<feature type="compositionally biased region" description="Basic and acidic residues" evidence="1">
    <location>
        <begin position="219"/>
        <end position="252"/>
    </location>
</feature>
<name>A0A0D1Y2T6_9EURO</name>
<dbReference type="Proteomes" id="UP000053599">
    <property type="component" value="Unassembled WGS sequence"/>
</dbReference>
<proteinExistence type="predicted"/>
<accession>A0A0D1Y2T6</accession>
<feature type="compositionally biased region" description="Basic and acidic residues" evidence="1">
    <location>
        <begin position="439"/>
        <end position="450"/>
    </location>
</feature>
<feature type="compositionally biased region" description="Basic and acidic residues" evidence="1">
    <location>
        <begin position="66"/>
        <end position="78"/>
    </location>
</feature>
<feature type="compositionally biased region" description="Basic and acidic residues" evidence="1">
    <location>
        <begin position="393"/>
        <end position="414"/>
    </location>
</feature>
<feature type="region of interest" description="Disordered" evidence="1">
    <location>
        <begin position="319"/>
        <end position="346"/>
    </location>
</feature>
<feature type="compositionally biased region" description="Polar residues" evidence="1">
    <location>
        <begin position="203"/>
        <end position="218"/>
    </location>
</feature>
<feature type="compositionally biased region" description="Basic and acidic residues" evidence="1">
    <location>
        <begin position="319"/>
        <end position="335"/>
    </location>
</feature>
<feature type="compositionally biased region" description="Basic and acidic residues" evidence="1">
    <location>
        <begin position="118"/>
        <end position="131"/>
    </location>
</feature>
<feature type="compositionally biased region" description="Basic residues" evidence="1">
    <location>
        <begin position="582"/>
        <end position="591"/>
    </location>
</feature>
<dbReference type="AlphaFoldDB" id="A0A0D1Y2T6"/>
<feature type="compositionally biased region" description="Basic and acidic residues" evidence="1">
    <location>
        <begin position="266"/>
        <end position="284"/>
    </location>
</feature>
<feature type="compositionally biased region" description="Basic and acidic residues" evidence="1">
    <location>
        <begin position="623"/>
        <end position="642"/>
    </location>
</feature>
<feature type="region of interest" description="Disordered" evidence="1">
    <location>
        <begin position="378"/>
        <end position="459"/>
    </location>
</feature>
<feature type="region of interest" description="Disordered" evidence="1">
    <location>
        <begin position="46"/>
        <end position="304"/>
    </location>
</feature>
<reference evidence="2 3" key="1">
    <citation type="submission" date="2015-01" db="EMBL/GenBank/DDBJ databases">
        <title>The Genome Sequence of Exophiala sideris CBS121828.</title>
        <authorList>
            <consortium name="The Broad Institute Genomics Platform"/>
            <person name="Cuomo C."/>
            <person name="de Hoog S."/>
            <person name="Gorbushina A."/>
            <person name="Stielow B."/>
            <person name="Teixiera M."/>
            <person name="Abouelleil A."/>
            <person name="Chapman S.B."/>
            <person name="Priest M."/>
            <person name="Young S.K."/>
            <person name="Wortman J."/>
            <person name="Nusbaum C."/>
            <person name="Birren B."/>
        </authorList>
    </citation>
    <scope>NUCLEOTIDE SEQUENCE [LARGE SCALE GENOMIC DNA]</scope>
    <source>
        <strain evidence="2 3">CBS 121828</strain>
    </source>
</reference>
<dbReference type="OrthoDB" id="4154172at2759"/>
<feature type="region of interest" description="Disordered" evidence="1">
    <location>
        <begin position="509"/>
        <end position="642"/>
    </location>
</feature>
<protein>
    <submittedName>
        <fullName evidence="2">Uncharacterized protein</fullName>
    </submittedName>
</protein>